<evidence type="ECO:0000256" key="5">
    <source>
        <dbReference type="ARBA" id="ARBA00022842"/>
    </source>
</evidence>
<dbReference type="SUPFAM" id="SSF55811">
    <property type="entry name" value="Nudix"/>
    <property type="match status" value="1"/>
</dbReference>
<evidence type="ECO:0000256" key="6">
    <source>
        <dbReference type="ARBA" id="ARBA00023211"/>
    </source>
</evidence>
<dbReference type="Gene3D" id="3.90.79.10">
    <property type="entry name" value="Nucleoside Triphosphate Pyrophosphohydrolase"/>
    <property type="match status" value="1"/>
</dbReference>
<evidence type="ECO:0000256" key="4">
    <source>
        <dbReference type="ARBA" id="ARBA00022801"/>
    </source>
</evidence>
<keyword evidence="3" id="KW-0479">Metal-binding</keyword>
<dbReference type="HOGENOM" id="CLU_040940_1_0_1"/>
<dbReference type="RefSeq" id="XP_002555522.1">
    <property type="nucleotide sequence ID" value="XM_002555476.1"/>
</dbReference>
<evidence type="ECO:0000313" key="9">
    <source>
        <dbReference type="Proteomes" id="UP000002036"/>
    </source>
</evidence>
<dbReference type="STRING" id="559295.C5DMS4"/>
<dbReference type="GO" id="GO:0015938">
    <property type="term" value="P:coenzyme A catabolic process"/>
    <property type="evidence" value="ECO:0007669"/>
    <property type="project" value="TreeGrafter"/>
</dbReference>
<reference evidence="8 9" key="1">
    <citation type="journal article" date="2009" name="Genome Res.">
        <title>Comparative genomics of protoploid Saccharomycetaceae.</title>
        <authorList>
            <consortium name="The Genolevures Consortium"/>
            <person name="Souciet J.-L."/>
            <person name="Dujon B."/>
            <person name="Gaillardin C."/>
            <person name="Johnston M."/>
            <person name="Baret P.V."/>
            <person name="Cliften P."/>
            <person name="Sherman D.J."/>
            <person name="Weissenbach J."/>
            <person name="Westhof E."/>
            <person name="Wincker P."/>
            <person name="Jubin C."/>
            <person name="Poulain J."/>
            <person name="Barbe V."/>
            <person name="Segurens B."/>
            <person name="Artiguenave F."/>
            <person name="Anthouard V."/>
            <person name="Vacherie B."/>
            <person name="Val M.-E."/>
            <person name="Fulton R.S."/>
            <person name="Minx P."/>
            <person name="Wilson R."/>
            <person name="Durrens P."/>
            <person name="Jean G."/>
            <person name="Marck C."/>
            <person name="Martin T."/>
            <person name="Nikolski M."/>
            <person name="Rolland T."/>
            <person name="Seret M.-L."/>
            <person name="Casaregola S."/>
            <person name="Despons L."/>
            <person name="Fairhead C."/>
            <person name="Fischer G."/>
            <person name="Lafontaine I."/>
            <person name="Leh V."/>
            <person name="Lemaire M."/>
            <person name="de Montigny J."/>
            <person name="Neuveglise C."/>
            <person name="Thierry A."/>
            <person name="Blanc-Lenfle I."/>
            <person name="Bleykasten C."/>
            <person name="Diffels J."/>
            <person name="Fritsch E."/>
            <person name="Frangeul L."/>
            <person name="Goeffon A."/>
            <person name="Jauniaux N."/>
            <person name="Kachouri-Lafond R."/>
            <person name="Payen C."/>
            <person name="Potier S."/>
            <person name="Pribylova L."/>
            <person name="Ozanne C."/>
            <person name="Richard G.-F."/>
            <person name="Sacerdot C."/>
            <person name="Straub M.-L."/>
            <person name="Talla E."/>
        </authorList>
    </citation>
    <scope>NUCLEOTIDE SEQUENCE [LARGE SCALE GENOMIC DNA]</scope>
    <source>
        <strain evidence="9">ATCC 56472 / CBS 6340 / NRRL Y-8284</strain>
    </source>
</reference>
<dbReference type="PANTHER" id="PTHR12992">
    <property type="entry name" value="NUDIX HYDROLASE"/>
    <property type="match status" value="1"/>
</dbReference>
<sequence length="321" mass="36599">MLEPTALIKNLGNFKVQNVLPLTSVWPPNRRAATLVLLFIGNRGELRVLLTKRCRNLRSFSGHVSLPGGKSDSPSETAETIARRESEEEISLPSDDLVLLEKYKMTIENVSSNMPHYLARTFLSVKPIICFLYNSATPKNERYQRPLEGTKFFGKLNPGETSSMFSVPLNDFIAHQRLWAQYKVEYVNRKEYMKRWGGLTWRIEHYFYPNSNPGDAEWLNNILDTSSGDEDLEGIPCKDVWGLTAKILHDICCIAHGEVAGQESLGHDGLIYGLHEFGGQMKERSRSDWENKMLTNQRSVMFGDVIPSFQLKPIVKQAREF</sequence>
<comment type="cofactor">
    <cofactor evidence="1">
        <name>Mn(2+)</name>
        <dbReference type="ChEBI" id="CHEBI:29035"/>
    </cofactor>
</comment>
<evidence type="ECO:0000256" key="2">
    <source>
        <dbReference type="ARBA" id="ARBA00001946"/>
    </source>
</evidence>
<dbReference type="InterPro" id="IPR045121">
    <property type="entry name" value="CoAse"/>
</dbReference>
<dbReference type="OrthoDB" id="206213at2759"/>
<keyword evidence="5" id="KW-0460">Magnesium</keyword>
<dbReference type="PANTHER" id="PTHR12992:SF24">
    <property type="entry name" value="PEROXISOMAL COENZYME A DIPHOSPHATASE NUDT7"/>
    <property type="match status" value="1"/>
</dbReference>
<dbReference type="eggNOG" id="KOG3069">
    <property type="taxonomic scope" value="Eukaryota"/>
</dbReference>
<comment type="cofactor">
    <cofactor evidence="2">
        <name>Mg(2+)</name>
        <dbReference type="ChEBI" id="CHEBI:18420"/>
    </cofactor>
</comment>
<dbReference type="OMA" id="WRMHHFF"/>
<proteinExistence type="predicted"/>
<accession>C5DMS4</accession>
<dbReference type="InterPro" id="IPR015797">
    <property type="entry name" value="NUDIX_hydrolase-like_dom_sf"/>
</dbReference>
<evidence type="ECO:0000313" key="8">
    <source>
        <dbReference type="EMBL" id="CAR25085.1"/>
    </source>
</evidence>
<organism evidence="8 9">
    <name type="scientific">Lachancea thermotolerans (strain ATCC 56472 / CBS 6340 / NRRL Y-8284)</name>
    <name type="common">Yeast</name>
    <name type="synonym">Kluyveromyces thermotolerans</name>
    <dbReference type="NCBI Taxonomy" id="559295"/>
    <lineage>
        <taxon>Eukaryota</taxon>
        <taxon>Fungi</taxon>
        <taxon>Dikarya</taxon>
        <taxon>Ascomycota</taxon>
        <taxon>Saccharomycotina</taxon>
        <taxon>Saccharomycetes</taxon>
        <taxon>Saccharomycetales</taxon>
        <taxon>Saccharomycetaceae</taxon>
        <taxon>Lachancea</taxon>
    </lineage>
</organism>
<dbReference type="AlphaFoldDB" id="C5DMS4"/>
<evidence type="ECO:0000256" key="1">
    <source>
        <dbReference type="ARBA" id="ARBA00001936"/>
    </source>
</evidence>
<keyword evidence="6" id="KW-0464">Manganese</keyword>
<dbReference type="GeneID" id="8293801"/>
<protein>
    <submittedName>
        <fullName evidence="8">KLTH0G11242p</fullName>
    </submittedName>
</protein>
<evidence type="ECO:0000256" key="3">
    <source>
        <dbReference type="ARBA" id="ARBA00022723"/>
    </source>
</evidence>
<feature type="domain" description="Nudix hydrolase" evidence="7">
    <location>
        <begin position="29"/>
        <end position="191"/>
    </location>
</feature>
<dbReference type="KEGG" id="lth:KLTH0G11242g"/>
<dbReference type="CDD" id="cd03426">
    <property type="entry name" value="NUDIX_CoAse_Nudt7"/>
    <property type="match status" value="1"/>
</dbReference>
<dbReference type="Proteomes" id="UP000002036">
    <property type="component" value="Chromosome G"/>
</dbReference>
<dbReference type="Pfam" id="PF00293">
    <property type="entry name" value="NUDIX"/>
    <property type="match status" value="1"/>
</dbReference>
<keyword evidence="4" id="KW-0378">Hydrolase</keyword>
<dbReference type="GO" id="GO:0046872">
    <property type="term" value="F:metal ion binding"/>
    <property type="evidence" value="ECO:0007669"/>
    <property type="project" value="UniProtKB-KW"/>
</dbReference>
<dbReference type="InterPro" id="IPR000086">
    <property type="entry name" value="NUDIX_hydrolase_dom"/>
</dbReference>
<name>C5DMS4_LACTC</name>
<evidence type="ECO:0000259" key="7">
    <source>
        <dbReference type="PROSITE" id="PS51462"/>
    </source>
</evidence>
<dbReference type="EMBL" id="CU928171">
    <property type="protein sequence ID" value="CAR25085.1"/>
    <property type="molecule type" value="Genomic_DNA"/>
</dbReference>
<dbReference type="PROSITE" id="PS51462">
    <property type="entry name" value="NUDIX"/>
    <property type="match status" value="1"/>
</dbReference>
<dbReference type="InParanoid" id="C5DMS4"/>
<dbReference type="GO" id="GO:0010945">
    <property type="term" value="F:coenzyme A diphosphatase activity"/>
    <property type="evidence" value="ECO:0007669"/>
    <property type="project" value="InterPro"/>
</dbReference>
<gene>
    <name evidence="8" type="ordered locus">KLTH0G11242g</name>
</gene>
<dbReference type="FunCoup" id="C5DMS4">
    <property type="interactions" value="109"/>
</dbReference>
<keyword evidence="9" id="KW-1185">Reference proteome</keyword>